<dbReference type="AlphaFoldDB" id="A0A2V1IN80"/>
<dbReference type="InterPro" id="IPR051698">
    <property type="entry name" value="Transposase_11-like"/>
</dbReference>
<dbReference type="InterPro" id="IPR047647">
    <property type="entry name" value="ISAs1_transpos"/>
</dbReference>
<keyword evidence="2" id="KW-1185">Reference proteome</keyword>
<dbReference type="NCBIfam" id="NF033564">
    <property type="entry name" value="transpos_ISAs1"/>
    <property type="match status" value="1"/>
</dbReference>
<dbReference type="PANTHER" id="PTHR30298:SF0">
    <property type="entry name" value="PROTEIN YBFL-RELATED"/>
    <property type="match status" value="1"/>
</dbReference>
<organism evidence="1 2">
    <name type="scientific">Duncaniella muris</name>
    <dbReference type="NCBI Taxonomy" id="2094150"/>
    <lineage>
        <taxon>Bacteria</taxon>
        <taxon>Pseudomonadati</taxon>
        <taxon>Bacteroidota</taxon>
        <taxon>Bacteroidia</taxon>
        <taxon>Bacteroidales</taxon>
        <taxon>Muribaculaceae</taxon>
        <taxon>Duncaniella</taxon>
    </lineage>
</organism>
<comment type="caution">
    <text evidence="1">The sequence shown here is derived from an EMBL/GenBank/DDBJ whole genome shotgun (WGS) entry which is preliminary data.</text>
</comment>
<evidence type="ECO:0000313" key="2">
    <source>
        <dbReference type="Proteomes" id="UP000244905"/>
    </source>
</evidence>
<sequence length="192" mass="21328">MVQIFSQKSKIKFAKSSVNLQFLGTTDEFCRLSPGILIDKIDISGKIVTADAMSMQKDIIKKIRKKGGDFLIGLKANQPSLRYGVEDRLKEHKPLYSYTEGPELGHGIIETRTYGIYDGLGIIADKEKCGGNMTIMEYKAETVRKKTAIHTREKRMYVSSLPTDTPSLGSIARHHGAIGSMHWGLDVNLLPA</sequence>
<reference evidence="2" key="1">
    <citation type="submission" date="2018-02" db="EMBL/GenBank/DDBJ databases">
        <authorList>
            <person name="Clavel T."/>
            <person name="Strowig T."/>
        </authorList>
    </citation>
    <scope>NUCLEOTIDE SEQUENCE [LARGE SCALE GENOMIC DNA]</scope>
    <source>
        <strain evidence="2">DSM 103720</strain>
    </source>
</reference>
<evidence type="ECO:0000313" key="1">
    <source>
        <dbReference type="EMBL" id="PWB01035.1"/>
    </source>
</evidence>
<dbReference type="Proteomes" id="UP000244905">
    <property type="component" value="Unassembled WGS sequence"/>
</dbReference>
<accession>A0A2V1IN80</accession>
<dbReference type="PANTHER" id="PTHR30298">
    <property type="entry name" value="H REPEAT-ASSOCIATED PREDICTED TRANSPOSASE"/>
    <property type="match status" value="1"/>
</dbReference>
<dbReference type="EMBL" id="PUEC01000027">
    <property type="protein sequence ID" value="PWB01035.1"/>
    <property type="molecule type" value="Genomic_DNA"/>
</dbReference>
<gene>
    <name evidence="1" type="ORF">C5O23_11015</name>
</gene>
<proteinExistence type="predicted"/>
<protein>
    <submittedName>
        <fullName evidence="1">ISAs1 family transposase</fullName>
    </submittedName>
</protein>
<name>A0A2V1IN80_9BACT</name>